<proteinExistence type="predicted"/>
<accession>A0A6A5UTH8</accession>
<reference evidence="6" key="1">
    <citation type="journal article" date="2020" name="Stud. Mycol.">
        <title>101 Dothideomycetes genomes: a test case for predicting lifestyles and emergence of pathogens.</title>
        <authorList>
            <person name="Haridas S."/>
            <person name="Albert R."/>
            <person name="Binder M."/>
            <person name="Bloem J."/>
            <person name="Labutti K."/>
            <person name="Salamov A."/>
            <person name="Andreopoulos B."/>
            <person name="Baker S."/>
            <person name="Barry K."/>
            <person name="Bills G."/>
            <person name="Bluhm B."/>
            <person name="Cannon C."/>
            <person name="Castanera R."/>
            <person name="Culley D."/>
            <person name="Daum C."/>
            <person name="Ezra D."/>
            <person name="Gonzalez J."/>
            <person name="Henrissat B."/>
            <person name="Kuo A."/>
            <person name="Liang C."/>
            <person name="Lipzen A."/>
            <person name="Lutzoni F."/>
            <person name="Magnuson J."/>
            <person name="Mondo S."/>
            <person name="Nolan M."/>
            <person name="Ohm R."/>
            <person name="Pangilinan J."/>
            <person name="Park H.-J."/>
            <person name="Ramirez L."/>
            <person name="Alfaro M."/>
            <person name="Sun H."/>
            <person name="Tritt A."/>
            <person name="Yoshinaga Y."/>
            <person name="Zwiers L.-H."/>
            <person name="Turgeon B."/>
            <person name="Goodwin S."/>
            <person name="Spatafora J."/>
            <person name="Crous P."/>
            <person name="Grigoriev I."/>
        </authorList>
    </citation>
    <scope>NUCLEOTIDE SEQUENCE</scope>
    <source>
        <strain evidence="6">CBS 107.79</strain>
    </source>
</reference>
<sequence>MSLKHNFIVDNPYFYPVGNTPPVCLTQNLPPDRDAAVLLLGCGDIRNILFTAYAGAGFEVEILARNIVALTLITDDANATNHHLVWNIYYHAFFDDESHAHLSTHARKLLQHSDSIETWSAGPYGHRIRFCDSTTLKSVVKLWKLYAVGKDQDVEYNALQEKLQNDWKNCQQFANQKGSTGFLNAVRSVAPLVAKGLEASKGYESFWKTGKIPPDGKTRTRSKIANPMFAHIRSNQVLHYGTDPLLGFHLAAAFVRFSADSPLEGSNQSHGKEASSISKIAQQQFKSWCKAFRNIASKSTIRFAHADAIAFCHVLQYHRKYGESVSAYWYRSAWNFDRLVLDAPDYQSGTVTPTAFNVIDTSNLMDHLGSLNLLTAAGPLLVKDPSSTLRTEMLIPKEGKVSSSAKVLLCGDLATHATLLGLHPAQHWTNSTASWNVQESTIKESPALVAVLSRHIVLWKPAEARNIRFELGDLTKLVLKMYLNMFQEEGIHSRLAMLGQSKELVEFKLNSFESYTRASLCAILHRIRAQEMADWDPFIERLVKMILDDHTLIMGPHYGHTLHVHLSTFALSQLRTSTWFHPPDFGGAYSKFPSSWKDLPPILCVTLVVPHKNIKQFRDFTQGGNGTPIVHAMLQSPVTLQQCIYPDVQLGFGTVTASGTPFTHDYTVSVQKDESAGPGTSPLIVSFMASTSSLALNGGKNCKVSFALKNNAANSINFVEEFGVFLELYNTTIGSRSVFVTKFSPNLDGHLALAGAVDDALPSENRLQVAVRPYLDPTMTRVSALEVHYGITDSAQQDQLRDRANAVVFTLSSPFVLEVKIGDVIFDRLKLAFPLDSSRGKGKIARKSSWIEYTAPVMETKLLGTRSDSIFVAGINDRNEVSLEHLHYVHPDVLPTIHVGKNDVHAKWICMVTDSAVTMSENEYSAYGQYLRNNAMNKPGRFGVKESIYNMVMNILGINGFAQSSTFTLKSSAGSVATIFVHKLRMDLSNQTVFLDAAVVLLHSGNEAGYQNTVQKFWKMPSVVVQIDDDEAPFWKQLLPLFAERCRTWKHKPSCEYLSKGKIPLSNKLLEQCACSCGLGIFPEGYLKNDPYFRSLSQHAVRVAIPVIYSSPFGNDDVLLPSSASSSSQSPAPSTTMGSSSLHEQVMAILAKKNKCFHCGTAQAKNGKALMKCARCKFAQYCSTECQLADWKKEHKQLCNLLKGMSD</sequence>
<evidence type="ECO:0000256" key="3">
    <source>
        <dbReference type="ARBA" id="ARBA00022833"/>
    </source>
</evidence>
<dbReference type="Proteomes" id="UP000800036">
    <property type="component" value="Unassembled WGS sequence"/>
</dbReference>
<evidence type="ECO:0000256" key="1">
    <source>
        <dbReference type="ARBA" id="ARBA00022723"/>
    </source>
</evidence>
<keyword evidence="3" id="KW-0862">Zinc</keyword>
<evidence type="ECO:0000256" key="2">
    <source>
        <dbReference type="ARBA" id="ARBA00022771"/>
    </source>
</evidence>
<organism evidence="6 7">
    <name type="scientific">Bimuria novae-zelandiae CBS 107.79</name>
    <dbReference type="NCBI Taxonomy" id="1447943"/>
    <lineage>
        <taxon>Eukaryota</taxon>
        <taxon>Fungi</taxon>
        <taxon>Dikarya</taxon>
        <taxon>Ascomycota</taxon>
        <taxon>Pezizomycotina</taxon>
        <taxon>Dothideomycetes</taxon>
        <taxon>Pleosporomycetidae</taxon>
        <taxon>Pleosporales</taxon>
        <taxon>Massarineae</taxon>
        <taxon>Didymosphaeriaceae</taxon>
        <taxon>Bimuria</taxon>
    </lineage>
</organism>
<dbReference type="InterPro" id="IPR024119">
    <property type="entry name" value="TF_DEAF-1"/>
</dbReference>
<dbReference type="InterPro" id="IPR002893">
    <property type="entry name" value="Znf_MYND"/>
</dbReference>
<name>A0A6A5UTH8_9PLEO</name>
<feature type="domain" description="MYND-type" evidence="5">
    <location>
        <begin position="1156"/>
        <end position="1199"/>
    </location>
</feature>
<gene>
    <name evidence="6" type="ORF">BU23DRAFT_602460</name>
</gene>
<dbReference type="SUPFAM" id="SSF144232">
    <property type="entry name" value="HIT/MYND zinc finger-like"/>
    <property type="match status" value="1"/>
</dbReference>
<dbReference type="Pfam" id="PF01753">
    <property type="entry name" value="zf-MYND"/>
    <property type="match status" value="1"/>
</dbReference>
<dbReference type="OrthoDB" id="432970at2759"/>
<evidence type="ECO:0000259" key="5">
    <source>
        <dbReference type="PROSITE" id="PS50865"/>
    </source>
</evidence>
<dbReference type="InterPro" id="IPR027974">
    <property type="entry name" value="DUF4470"/>
</dbReference>
<dbReference type="PANTHER" id="PTHR10237">
    <property type="entry name" value="DEFORMED EPIDERMAL AUTOREGULATORY FACTOR 1 HOMOLOG SUPPRESSIN"/>
    <property type="match status" value="1"/>
</dbReference>
<dbReference type="PANTHER" id="PTHR10237:SF15">
    <property type="entry name" value="LD37257P"/>
    <property type="match status" value="1"/>
</dbReference>
<dbReference type="GO" id="GO:0005634">
    <property type="term" value="C:nucleus"/>
    <property type="evidence" value="ECO:0007669"/>
    <property type="project" value="TreeGrafter"/>
</dbReference>
<keyword evidence="1" id="KW-0479">Metal-binding</keyword>
<keyword evidence="2 4" id="KW-0863">Zinc-finger</keyword>
<dbReference type="PROSITE" id="PS50865">
    <property type="entry name" value="ZF_MYND_2"/>
    <property type="match status" value="1"/>
</dbReference>
<evidence type="ECO:0000313" key="7">
    <source>
        <dbReference type="Proteomes" id="UP000800036"/>
    </source>
</evidence>
<dbReference type="Pfam" id="PF14737">
    <property type="entry name" value="DUF4470"/>
    <property type="match status" value="1"/>
</dbReference>
<dbReference type="Gene3D" id="6.10.140.2220">
    <property type="match status" value="1"/>
</dbReference>
<dbReference type="GO" id="GO:0008270">
    <property type="term" value="F:zinc ion binding"/>
    <property type="evidence" value="ECO:0007669"/>
    <property type="project" value="UniProtKB-KW"/>
</dbReference>
<evidence type="ECO:0000256" key="4">
    <source>
        <dbReference type="PROSITE-ProRule" id="PRU00134"/>
    </source>
</evidence>
<dbReference type="GO" id="GO:0000981">
    <property type="term" value="F:DNA-binding transcription factor activity, RNA polymerase II-specific"/>
    <property type="evidence" value="ECO:0007669"/>
    <property type="project" value="TreeGrafter"/>
</dbReference>
<keyword evidence="7" id="KW-1185">Reference proteome</keyword>
<dbReference type="PROSITE" id="PS01360">
    <property type="entry name" value="ZF_MYND_1"/>
    <property type="match status" value="1"/>
</dbReference>
<evidence type="ECO:0000313" key="6">
    <source>
        <dbReference type="EMBL" id="KAF1967994.1"/>
    </source>
</evidence>
<dbReference type="EMBL" id="ML976725">
    <property type="protein sequence ID" value="KAF1967994.1"/>
    <property type="molecule type" value="Genomic_DNA"/>
</dbReference>
<dbReference type="AlphaFoldDB" id="A0A6A5UTH8"/>
<protein>
    <recommendedName>
        <fullName evidence="5">MYND-type domain-containing protein</fullName>
    </recommendedName>
</protein>